<dbReference type="GO" id="GO:0044781">
    <property type="term" value="P:bacterial-type flagellum organization"/>
    <property type="evidence" value="ECO:0007669"/>
    <property type="project" value="UniProtKB-KW"/>
</dbReference>
<dbReference type="Proteomes" id="UP000050378">
    <property type="component" value="Unassembled WGS sequence"/>
</dbReference>
<dbReference type="PATRIC" id="fig|570156.3.peg.3504"/>
<comment type="subcellular location">
    <subcellularLocation>
        <location evidence="1">Cell membrane</location>
        <topology evidence="1">Peripheral membrane protein</topology>
        <orientation evidence="1">Cytoplasmic side</orientation>
    </subcellularLocation>
</comment>
<evidence type="ECO:0000256" key="1">
    <source>
        <dbReference type="ARBA" id="ARBA00004413"/>
    </source>
</evidence>
<dbReference type="GO" id="GO:0005886">
    <property type="term" value="C:plasma membrane"/>
    <property type="evidence" value="ECO:0007669"/>
    <property type="project" value="UniProtKB-SubCell"/>
</dbReference>
<keyword evidence="11" id="KW-0969">Cilium</keyword>
<evidence type="ECO:0000256" key="2">
    <source>
        <dbReference type="ARBA" id="ARBA00010004"/>
    </source>
</evidence>
<dbReference type="GO" id="GO:0071973">
    <property type="term" value="P:bacterial-type flagellum-dependent cell motility"/>
    <property type="evidence" value="ECO:0007669"/>
    <property type="project" value="InterPro"/>
</dbReference>
<evidence type="ECO:0000313" key="11">
    <source>
        <dbReference type="EMBL" id="KPM83372.1"/>
    </source>
</evidence>
<dbReference type="NCBIfam" id="TIGR02473">
    <property type="entry name" value="flagell_FliJ"/>
    <property type="match status" value="1"/>
</dbReference>
<dbReference type="GO" id="GO:0015031">
    <property type="term" value="P:protein transport"/>
    <property type="evidence" value="ECO:0007669"/>
    <property type="project" value="UniProtKB-KW"/>
</dbReference>
<keyword evidence="4" id="KW-0813">Transport</keyword>
<keyword evidence="7" id="KW-1005">Bacterial flagellum biogenesis</keyword>
<keyword evidence="8" id="KW-0653">Protein transport</keyword>
<dbReference type="Proteomes" id="UP001377972">
    <property type="component" value="Unassembled WGS sequence"/>
</dbReference>
<accession>A0A0P7DQW1</accession>
<keyword evidence="10" id="KW-1006">Bacterial flagellum protein export</keyword>
<sequence>MAKSKLDLLLKLESDKEESLRMDYLKAQQHLQSNQQKLQGLNNFRLEYSQQLHLKGRSGLSSAGFSQYHAFIAKIEEAIRQQASTVNTAKQVVTQRKALWLKQQVKAKAVAKLIEKQAEKQAMQVAKAEQKMLDEFAANQFYQRQLKNALL</sequence>
<comment type="similarity">
    <text evidence="2">Belongs to the FliJ family.</text>
</comment>
<dbReference type="STRING" id="570156.AOG27_12085"/>
<evidence type="ECO:0000313" key="14">
    <source>
        <dbReference type="Proteomes" id="UP001377972"/>
    </source>
</evidence>
<keyword evidence="11" id="KW-0282">Flagellum</keyword>
<protein>
    <recommendedName>
        <fullName evidence="3">Flagellar FliJ protein</fullName>
    </recommendedName>
</protein>
<evidence type="ECO:0000256" key="8">
    <source>
        <dbReference type="ARBA" id="ARBA00022927"/>
    </source>
</evidence>
<keyword evidence="11" id="KW-0966">Cell projection</keyword>
<keyword evidence="5" id="KW-1003">Cell membrane</keyword>
<dbReference type="InterPro" id="IPR012823">
    <property type="entry name" value="Flagell_FliJ"/>
</dbReference>
<evidence type="ECO:0000256" key="5">
    <source>
        <dbReference type="ARBA" id="ARBA00022475"/>
    </source>
</evidence>
<reference evidence="11 13" key="1">
    <citation type="submission" date="2015-09" db="EMBL/GenBank/DDBJ databases">
        <title>Draft Genome Sequence of Pseudoalteromonas lipolytica UCD-48B.</title>
        <authorList>
            <person name="Krusor M."/>
            <person name="Coil D.A."/>
            <person name="Lang J.M."/>
            <person name="Eisen J.A."/>
            <person name="Alexiev A."/>
        </authorList>
    </citation>
    <scope>NUCLEOTIDE SEQUENCE [LARGE SCALE GENOMIC DNA]</scope>
    <source>
        <strain evidence="11 13">UCD-48B</strain>
    </source>
</reference>
<evidence type="ECO:0000256" key="4">
    <source>
        <dbReference type="ARBA" id="ARBA00022448"/>
    </source>
</evidence>
<dbReference type="GO" id="GO:0009288">
    <property type="term" value="C:bacterial-type flagellum"/>
    <property type="evidence" value="ECO:0007669"/>
    <property type="project" value="InterPro"/>
</dbReference>
<dbReference type="InterPro" id="IPR052570">
    <property type="entry name" value="FliJ"/>
</dbReference>
<evidence type="ECO:0000256" key="3">
    <source>
        <dbReference type="ARBA" id="ARBA00020392"/>
    </source>
</evidence>
<evidence type="ECO:0000256" key="7">
    <source>
        <dbReference type="ARBA" id="ARBA00022795"/>
    </source>
</evidence>
<dbReference type="PANTHER" id="PTHR38786:SF1">
    <property type="entry name" value="FLAGELLAR FLIJ PROTEIN"/>
    <property type="match status" value="1"/>
</dbReference>
<keyword evidence="14" id="KW-1185">Reference proteome</keyword>
<gene>
    <name evidence="12" type="primary">fliJ</name>
    <name evidence="11" type="ORF">AOG27_12085</name>
    <name evidence="12" type="ORF">PQI24_09375</name>
</gene>
<dbReference type="Pfam" id="PF02050">
    <property type="entry name" value="FliJ"/>
    <property type="match status" value="1"/>
</dbReference>
<dbReference type="InterPro" id="IPR053716">
    <property type="entry name" value="Flag_assembly_chemotaxis_eff"/>
</dbReference>
<organism evidence="11 13">
    <name type="scientific">Pseudoalteromonas lipolytica</name>
    <dbReference type="NCBI Taxonomy" id="570156"/>
    <lineage>
        <taxon>Bacteria</taxon>
        <taxon>Pseudomonadati</taxon>
        <taxon>Pseudomonadota</taxon>
        <taxon>Gammaproteobacteria</taxon>
        <taxon>Alteromonadales</taxon>
        <taxon>Pseudoalteromonadaceae</taxon>
        <taxon>Pseudoalteromonas</taxon>
    </lineage>
</organism>
<evidence type="ECO:0000256" key="6">
    <source>
        <dbReference type="ARBA" id="ARBA00022500"/>
    </source>
</evidence>
<evidence type="ECO:0000313" key="12">
    <source>
        <dbReference type="EMBL" id="MEJ6496246.1"/>
    </source>
</evidence>
<dbReference type="EMBL" id="LJTC01000007">
    <property type="protein sequence ID" value="KPM83372.1"/>
    <property type="molecule type" value="Genomic_DNA"/>
</dbReference>
<name>A0A0P7DQW1_9GAMM</name>
<keyword evidence="6" id="KW-0145">Chemotaxis</keyword>
<dbReference type="OrthoDB" id="7063004at2"/>
<dbReference type="AlphaFoldDB" id="A0A0P7DQW1"/>
<evidence type="ECO:0000256" key="9">
    <source>
        <dbReference type="ARBA" id="ARBA00023136"/>
    </source>
</evidence>
<dbReference type="Gene3D" id="1.10.287.1700">
    <property type="match status" value="1"/>
</dbReference>
<keyword evidence="9" id="KW-0472">Membrane</keyword>
<dbReference type="EMBL" id="JAQPZS010000007">
    <property type="protein sequence ID" value="MEJ6496246.1"/>
    <property type="molecule type" value="Genomic_DNA"/>
</dbReference>
<reference evidence="12 14" key="2">
    <citation type="submission" date="2023-01" db="EMBL/GenBank/DDBJ databases">
        <title>Trichodesmium-associated heterotrophic epibiont bacteria.</title>
        <authorList>
            <person name="Cleveland C.S."/>
            <person name="Webb E.A."/>
        </authorList>
    </citation>
    <scope>NUCLEOTIDE SEQUENCE [LARGE SCALE GENOMIC DNA]</scope>
    <source>
        <strain evidence="12 14">USCH2</strain>
    </source>
</reference>
<evidence type="ECO:0000313" key="13">
    <source>
        <dbReference type="Proteomes" id="UP000050378"/>
    </source>
</evidence>
<dbReference type="RefSeq" id="WP_054553271.1">
    <property type="nucleotide sequence ID" value="NZ_JAQPZS010000007.1"/>
</dbReference>
<evidence type="ECO:0000256" key="10">
    <source>
        <dbReference type="ARBA" id="ARBA00023225"/>
    </source>
</evidence>
<dbReference type="PANTHER" id="PTHR38786">
    <property type="entry name" value="FLAGELLAR FLIJ PROTEIN"/>
    <property type="match status" value="1"/>
</dbReference>
<comment type="caution">
    <text evidence="11">The sequence shown here is derived from an EMBL/GenBank/DDBJ whole genome shotgun (WGS) entry which is preliminary data.</text>
</comment>
<dbReference type="GO" id="GO:0006935">
    <property type="term" value="P:chemotaxis"/>
    <property type="evidence" value="ECO:0007669"/>
    <property type="project" value="UniProtKB-KW"/>
</dbReference>
<proteinExistence type="inferred from homology"/>